<evidence type="ECO:0000256" key="8">
    <source>
        <dbReference type="ARBA" id="ARBA00023085"/>
    </source>
</evidence>
<accession>A0A2C9VHL7</accession>
<evidence type="ECO:0000256" key="9">
    <source>
        <dbReference type="ARBA" id="ARBA00023157"/>
    </source>
</evidence>
<dbReference type="InterPro" id="IPR035513">
    <property type="entry name" value="Invertase/methylesterase_inhib"/>
</dbReference>
<keyword evidence="13" id="KW-0732">Signal</keyword>
<evidence type="ECO:0000259" key="14">
    <source>
        <dbReference type="SMART" id="SM00856"/>
    </source>
</evidence>
<dbReference type="Gramene" id="Manes.07G013600.1.v8.1">
    <property type="protein sequence ID" value="Manes.07G013600.1.v8.1.CDS"/>
    <property type="gene ID" value="Manes.07G013600.v8.1"/>
</dbReference>
<comment type="caution">
    <text evidence="15">The sequence shown here is derived from an EMBL/GenBank/DDBJ whole genome shotgun (WGS) entry which is preliminary data.</text>
</comment>
<sequence length="548" mass="59309">MIGKVAVSAISLILVVGVIIGVVASVHRNSQKTVNTPQMKAATQICQPTNYKDTCTKVLGSANTTDPKELIKAGILAISDSLSRSMNLSEGLVREATHSPRTKLALHDCKTLLKNASDGLDDILVKMADSDLRNIAEHSDDFRIWLSSMISYQELCIDGFQQHGDVKSKVQDSTNYGSELIDNVLTILGAISNILQDFGLQFNIPHARRLLGADGYPTWLSAADRKLMAAAGPTPNAVVAQDGSGQFKSITDAINSYPAGSTTRFVIYVKAGVYTEQVLVPKTHANILMYGDGQDKTVVTGKKSFAGGVNTFNTAPFVVEGPGFICKDMGFANTAGPSGHQACAIRVNSDMSVFHNCRFDGYQDTLLYQAGRQYYGNCVITGTVDFLFGYGAAVIQNSEIIVRKPGEGQKNIVSADGRKEKGQNTGLVIHNCKIIPEEALIPEKLTVKTYLGRPWKQFSTTVIMGTDIGDLIQPEGWMPWDGTLFLDTLYYAEYANTGAGANTANRVKWKTLHFLTPEEAQQFTVGTFLPGSGDWIKTAGVPFLPGLK</sequence>
<dbReference type="CDD" id="cd15798">
    <property type="entry name" value="PMEI-like_3"/>
    <property type="match status" value="1"/>
</dbReference>
<dbReference type="EC" id="3.1.1.11" evidence="5"/>
<comment type="catalytic activity">
    <reaction evidence="11">
        <text>[(1-&gt;4)-alpha-D-galacturonosyl methyl ester](n) + n H2O = [(1-&gt;4)-alpha-D-galacturonosyl](n) + n methanol + n H(+)</text>
        <dbReference type="Rhea" id="RHEA:22380"/>
        <dbReference type="Rhea" id="RHEA-COMP:14570"/>
        <dbReference type="Rhea" id="RHEA-COMP:14573"/>
        <dbReference type="ChEBI" id="CHEBI:15377"/>
        <dbReference type="ChEBI" id="CHEBI:15378"/>
        <dbReference type="ChEBI" id="CHEBI:17790"/>
        <dbReference type="ChEBI" id="CHEBI:140522"/>
        <dbReference type="ChEBI" id="CHEBI:140523"/>
        <dbReference type="EC" id="3.1.1.11"/>
    </reaction>
</comment>
<organism evidence="15 16">
    <name type="scientific">Manihot esculenta</name>
    <name type="common">Cassava</name>
    <name type="synonym">Jatropha manihot</name>
    <dbReference type="NCBI Taxonomy" id="3983"/>
    <lineage>
        <taxon>Eukaryota</taxon>
        <taxon>Viridiplantae</taxon>
        <taxon>Streptophyta</taxon>
        <taxon>Embryophyta</taxon>
        <taxon>Tracheophyta</taxon>
        <taxon>Spermatophyta</taxon>
        <taxon>Magnoliopsida</taxon>
        <taxon>eudicotyledons</taxon>
        <taxon>Gunneridae</taxon>
        <taxon>Pentapetalae</taxon>
        <taxon>rosids</taxon>
        <taxon>fabids</taxon>
        <taxon>Malpighiales</taxon>
        <taxon>Euphorbiaceae</taxon>
        <taxon>Crotonoideae</taxon>
        <taxon>Manihoteae</taxon>
        <taxon>Manihot</taxon>
    </lineage>
</organism>
<dbReference type="PANTHER" id="PTHR31707">
    <property type="entry name" value="PECTINESTERASE"/>
    <property type="match status" value="1"/>
</dbReference>
<keyword evidence="6" id="KW-0964">Secreted</keyword>
<evidence type="ECO:0000256" key="13">
    <source>
        <dbReference type="SAM" id="SignalP"/>
    </source>
</evidence>
<dbReference type="OrthoDB" id="2019149at2759"/>
<comment type="pathway">
    <text evidence="2">Glycan metabolism; pectin degradation; 2-dehydro-3-deoxy-D-gluconate from pectin: step 1/5.</text>
</comment>
<dbReference type="GO" id="GO:0042545">
    <property type="term" value="P:cell wall modification"/>
    <property type="evidence" value="ECO:0007669"/>
    <property type="project" value="InterPro"/>
</dbReference>
<dbReference type="STRING" id="3983.A0A2C9VHL7"/>
<evidence type="ECO:0000256" key="7">
    <source>
        <dbReference type="ARBA" id="ARBA00022801"/>
    </source>
</evidence>
<feature type="signal peptide" evidence="13">
    <location>
        <begin position="1"/>
        <end position="25"/>
    </location>
</feature>
<dbReference type="GO" id="GO:0030599">
    <property type="term" value="F:pectinesterase activity"/>
    <property type="evidence" value="ECO:0000318"/>
    <property type="project" value="GO_Central"/>
</dbReference>
<keyword evidence="6" id="KW-0134">Cell wall</keyword>
<evidence type="ECO:0000256" key="4">
    <source>
        <dbReference type="ARBA" id="ARBA00007786"/>
    </source>
</evidence>
<feature type="chain" id="PRO_5012226188" description="pectinesterase" evidence="13">
    <location>
        <begin position="26"/>
        <end position="548"/>
    </location>
</feature>
<dbReference type="SMART" id="SM00856">
    <property type="entry name" value="PMEI"/>
    <property type="match status" value="1"/>
</dbReference>
<dbReference type="GO" id="GO:0046910">
    <property type="term" value="F:pectinesterase inhibitor activity"/>
    <property type="evidence" value="ECO:0000318"/>
    <property type="project" value="GO_Central"/>
</dbReference>
<evidence type="ECO:0000256" key="10">
    <source>
        <dbReference type="ARBA" id="ARBA00023180"/>
    </source>
</evidence>
<dbReference type="Pfam" id="PF01095">
    <property type="entry name" value="Pectinesterase"/>
    <property type="match status" value="1"/>
</dbReference>
<keyword evidence="7" id="KW-0378">Hydrolase</keyword>
<dbReference type="NCBIfam" id="TIGR01614">
    <property type="entry name" value="PME_inhib"/>
    <property type="match status" value="1"/>
</dbReference>
<evidence type="ECO:0000313" key="15">
    <source>
        <dbReference type="EMBL" id="OAY44888.1"/>
    </source>
</evidence>
<evidence type="ECO:0000256" key="3">
    <source>
        <dbReference type="ARBA" id="ARBA00006027"/>
    </source>
</evidence>
<proteinExistence type="inferred from homology"/>
<gene>
    <name evidence="15" type="ORF">MANES_07G013600v8</name>
</gene>
<dbReference type="OMA" id="THANILM"/>
<protein>
    <recommendedName>
        <fullName evidence="5">pectinesterase</fullName>
        <ecNumber evidence="5">3.1.1.11</ecNumber>
    </recommendedName>
</protein>
<dbReference type="FunFam" id="2.160.20.10:FF:000001">
    <property type="entry name" value="Pectinesterase"/>
    <property type="match status" value="1"/>
</dbReference>
<comment type="function">
    <text evidence="12">Acts in the modification of cell walls via demethylesterification of cell wall pectin.</text>
</comment>
<dbReference type="InterPro" id="IPR000070">
    <property type="entry name" value="Pectinesterase_cat"/>
</dbReference>
<dbReference type="Gene3D" id="1.20.140.40">
    <property type="entry name" value="Invertase/pectin methylesterase inhibitor family protein"/>
    <property type="match status" value="1"/>
</dbReference>
<dbReference type="AlphaFoldDB" id="A0A2C9VHL7"/>
<reference evidence="16" key="1">
    <citation type="journal article" date="2016" name="Nat. Biotechnol.">
        <title>Sequencing wild and cultivated cassava and related species reveals extensive interspecific hybridization and genetic diversity.</title>
        <authorList>
            <person name="Bredeson J.V."/>
            <person name="Lyons J.B."/>
            <person name="Prochnik S.E."/>
            <person name="Wu G.A."/>
            <person name="Ha C.M."/>
            <person name="Edsinger-Gonzales E."/>
            <person name="Grimwood J."/>
            <person name="Schmutz J."/>
            <person name="Rabbi I.Y."/>
            <person name="Egesi C."/>
            <person name="Nauluvula P."/>
            <person name="Lebot V."/>
            <person name="Ndunguru J."/>
            <person name="Mkamilo G."/>
            <person name="Bart R.S."/>
            <person name="Setter T.L."/>
            <person name="Gleadow R.M."/>
            <person name="Kulakow P."/>
            <person name="Ferguson M.E."/>
            <person name="Rounsley S."/>
            <person name="Rokhsar D.S."/>
        </authorList>
    </citation>
    <scope>NUCLEOTIDE SEQUENCE [LARGE SCALE GENOMIC DNA]</scope>
    <source>
        <strain evidence="16">cv. AM560-2</strain>
    </source>
</reference>
<feature type="domain" description="Pectinesterase inhibitor" evidence="14">
    <location>
        <begin position="37"/>
        <end position="187"/>
    </location>
</feature>
<evidence type="ECO:0000256" key="6">
    <source>
        <dbReference type="ARBA" id="ARBA00022512"/>
    </source>
</evidence>
<dbReference type="FunFam" id="1.20.140.40:FF:000001">
    <property type="entry name" value="Pectinesterase"/>
    <property type="match status" value="1"/>
</dbReference>
<keyword evidence="8" id="KW-0063">Aspartyl esterase</keyword>
<comment type="subcellular location">
    <subcellularLocation>
        <location evidence="1">Secreted</location>
        <location evidence="1">Cell wall</location>
    </subcellularLocation>
</comment>
<dbReference type="SUPFAM" id="SSF101148">
    <property type="entry name" value="Plant invertase/pectin methylesterase inhibitor"/>
    <property type="match status" value="1"/>
</dbReference>
<dbReference type="SUPFAM" id="SSF51126">
    <property type="entry name" value="Pectin lyase-like"/>
    <property type="match status" value="1"/>
</dbReference>
<evidence type="ECO:0000313" key="16">
    <source>
        <dbReference type="Proteomes" id="UP000091857"/>
    </source>
</evidence>
<evidence type="ECO:0000256" key="2">
    <source>
        <dbReference type="ARBA" id="ARBA00005184"/>
    </source>
</evidence>
<name>A0A2C9VHL7_MANES</name>
<evidence type="ECO:0000256" key="11">
    <source>
        <dbReference type="ARBA" id="ARBA00047928"/>
    </source>
</evidence>
<dbReference type="InterPro" id="IPR006501">
    <property type="entry name" value="Pectinesterase_inhib_dom"/>
</dbReference>
<keyword evidence="9" id="KW-1015">Disulfide bond</keyword>
<comment type="similarity">
    <text evidence="4">In the C-terminal section; belongs to the pectinesterase family.</text>
</comment>
<dbReference type="InterPro" id="IPR012334">
    <property type="entry name" value="Pectin_lyas_fold"/>
</dbReference>
<dbReference type="GO" id="GO:0045490">
    <property type="term" value="P:pectin catabolic process"/>
    <property type="evidence" value="ECO:0007669"/>
    <property type="project" value="UniProtKB-UniPathway"/>
</dbReference>
<comment type="similarity">
    <text evidence="3">In the N-terminal section; belongs to the PMEI family.</text>
</comment>
<keyword evidence="16" id="KW-1185">Reference proteome</keyword>
<dbReference type="Pfam" id="PF04043">
    <property type="entry name" value="PMEI"/>
    <property type="match status" value="1"/>
</dbReference>
<dbReference type="Gene3D" id="2.160.20.10">
    <property type="entry name" value="Single-stranded right-handed beta-helix, Pectin lyase-like"/>
    <property type="match status" value="1"/>
</dbReference>
<dbReference type="EMBL" id="CM004393">
    <property type="protein sequence ID" value="OAY44888.1"/>
    <property type="molecule type" value="Genomic_DNA"/>
</dbReference>
<evidence type="ECO:0000256" key="1">
    <source>
        <dbReference type="ARBA" id="ARBA00004191"/>
    </source>
</evidence>
<evidence type="ECO:0000256" key="5">
    <source>
        <dbReference type="ARBA" id="ARBA00013229"/>
    </source>
</evidence>
<dbReference type="UniPathway" id="UPA00545">
    <property type="reaction ID" value="UER00823"/>
</dbReference>
<dbReference type="Proteomes" id="UP000091857">
    <property type="component" value="Chromosome 7"/>
</dbReference>
<evidence type="ECO:0000256" key="12">
    <source>
        <dbReference type="ARBA" id="ARBA00057335"/>
    </source>
</evidence>
<keyword evidence="10" id="KW-0325">Glycoprotein</keyword>
<dbReference type="InterPro" id="IPR011050">
    <property type="entry name" value="Pectin_lyase_fold/virulence"/>
</dbReference>